<evidence type="ECO:0000313" key="9">
    <source>
        <dbReference type="Proteomes" id="UP000243797"/>
    </source>
</evidence>
<comment type="subcellular location">
    <subcellularLocation>
        <location evidence="1">Nucleus</location>
    </subcellularLocation>
</comment>
<evidence type="ECO:0000313" key="8">
    <source>
        <dbReference type="EMBL" id="PNS21779.1"/>
    </source>
</evidence>
<dbReference type="SUPFAM" id="SSF57701">
    <property type="entry name" value="Zn2/Cys6 DNA-binding domain"/>
    <property type="match status" value="1"/>
</dbReference>
<evidence type="ECO:0000256" key="6">
    <source>
        <dbReference type="SAM" id="MobiDB-lite"/>
    </source>
</evidence>
<feature type="region of interest" description="Disordered" evidence="6">
    <location>
        <begin position="79"/>
        <end position="113"/>
    </location>
</feature>
<protein>
    <recommendedName>
        <fullName evidence="7">Zn(2)-C6 fungal-type domain-containing protein</fullName>
    </recommendedName>
</protein>
<keyword evidence="9" id="KW-1185">Reference proteome</keyword>
<keyword evidence="2" id="KW-0805">Transcription regulation</keyword>
<keyword evidence="4" id="KW-0804">Transcription</keyword>
<dbReference type="CDD" id="cd00067">
    <property type="entry name" value="GAL4"/>
    <property type="match status" value="1"/>
</dbReference>
<dbReference type="AlphaFoldDB" id="A0A2K1R3D0"/>
<evidence type="ECO:0000256" key="4">
    <source>
        <dbReference type="ARBA" id="ARBA00023163"/>
    </source>
</evidence>
<proteinExistence type="predicted"/>
<evidence type="ECO:0000256" key="2">
    <source>
        <dbReference type="ARBA" id="ARBA00023015"/>
    </source>
</evidence>
<feature type="region of interest" description="Disordered" evidence="6">
    <location>
        <begin position="587"/>
        <end position="607"/>
    </location>
</feature>
<keyword evidence="5" id="KW-0539">Nucleus</keyword>
<dbReference type="PANTHER" id="PTHR31845:SF10">
    <property type="entry name" value="ZN(II)2CYS6 TRANSCRIPTION FACTOR (EUROFUNG)"/>
    <property type="match status" value="1"/>
</dbReference>
<evidence type="ECO:0000256" key="5">
    <source>
        <dbReference type="ARBA" id="ARBA00023242"/>
    </source>
</evidence>
<dbReference type="CDD" id="cd12148">
    <property type="entry name" value="fungal_TF_MHR"/>
    <property type="match status" value="1"/>
</dbReference>
<dbReference type="InterPro" id="IPR001138">
    <property type="entry name" value="Zn2Cys6_DnaBD"/>
</dbReference>
<gene>
    <name evidence="8" type="ORF">CAC42_377</name>
</gene>
<feature type="compositionally biased region" description="Low complexity" evidence="6">
    <location>
        <begin position="87"/>
        <end position="103"/>
    </location>
</feature>
<dbReference type="Proteomes" id="UP000243797">
    <property type="component" value="Unassembled WGS sequence"/>
</dbReference>
<organism evidence="8 9">
    <name type="scientific">Sphaceloma murrayae</name>
    <dbReference type="NCBI Taxonomy" id="2082308"/>
    <lineage>
        <taxon>Eukaryota</taxon>
        <taxon>Fungi</taxon>
        <taxon>Dikarya</taxon>
        <taxon>Ascomycota</taxon>
        <taxon>Pezizomycotina</taxon>
        <taxon>Dothideomycetes</taxon>
        <taxon>Dothideomycetidae</taxon>
        <taxon>Myriangiales</taxon>
        <taxon>Elsinoaceae</taxon>
        <taxon>Sphaceloma</taxon>
    </lineage>
</organism>
<feature type="domain" description="Zn(2)-C6 fungal-type" evidence="7">
    <location>
        <begin position="14"/>
        <end position="48"/>
    </location>
</feature>
<comment type="caution">
    <text evidence="8">The sequence shown here is derived from an EMBL/GenBank/DDBJ whole genome shotgun (WGS) entry which is preliminary data.</text>
</comment>
<dbReference type="EMBL" id="NKHZ01000001">
    <property type="protein sequence ID" value="PNS21779.1"/>
    <property type="molecule type" value="Genomic_DNA"/>
</dbReference>
<evidence type="ECO:0000256" key="3">
    <source>
        <dbReference type="ARBA" id="ARBA00023125"/>
    </source>
</evidence>
<accession>A0A2K1R3D0</accession>
<dbReference type="GO" id="GO:0000976">
    <property type="term" value="F:transcription cis-regulatory region binding"/>
    <property type="evidence" value="ECO:0007669"/>
    <property type="project" value="TreeGrafter"/>
</dbReference>
<dbReference type="Gene3D" id="4.10.240.10">
    <property type="entry name" value="Zn(2)-C6 fungal-type DNA-binding domain"/>
    <property type="match status" value="1"/>
</dbReference>
<dbReference type="InParanoid" id="A0A2K1R3D0"/>
<sequence length="743" mass="82306">MSTPSAPIPPPNKACEPCRALKVRCLPGTQGPPPVCQRCLKFDRVCNYALPQRRKQRKRTDARVAELEKEIVAMRALLEKTRPKDYPSPSSKSSPASVAQSTSESRRISLASDGVQQGGGIDIVDSGDIVGRGLISMEEADRLLHLYREDFVPHWPLVVLPPGQTASDLRRDQPLLFHAVMATAASKGRPDLFSVLSTEVMQDYVSRVLIKGQKSLEIVKAMMITCAWYFPTDRWSTLKFYEYSHLASTVAVDIGLGHRDTAHVPRDESDMKMSPETMSLDRKRSLLACYSQCASLSLNMRRPNMFHFTTYMAEIGKEFETSQNISTDDRALGAFVRIVNIGEELNVAFALTDGGREGVVSEEQLKQGVVTYQRRLSAWKEFHRPQLLAVDLQIMYHYMRVVLNEIPLHQFYPPSFFRPPYFLQGPIKQDPNVSEMSQHCFSQCVAAAHGLLDLLISQPVGCIRSLPTHIFPRAMFATIMLIAITLLPRPSDRQTSVAASGMCFETAQAESYLNALAEKLVEAAGMMEYRVPSVFAGPVVKARKWFLWAQDRQRRGLSTDGGLTFGLFTGPDDHPALVSDVRSENTSTLRGISGADEPSGRSTGPSLFAESPFIRLMDSNSETPFITTPMQFEASPTTDNQLPSTADLADHMHGIMPGPETKWLDELEQDYSTMLDPSLFESGAEFGDLAAAFQTFSPLEFTTGDPQPDGLQAFAGVDYSGMDMCTNLPGPMVRQHGSSYDGT</sequence>
<dbReference type="GO" id="GO:0008270">
    <property type="term" value="F:zinc ion binding"/>
    <property type="evidence" value="ECO:0007669"/>
    <property type="project" value="InterPro"/>
</dbReference>
<dbReference type="SMART" id="SM00066">
    <property type="entry name" value="GAL4"/>
    <property type="match status" value="1"/>
</dbReference>
<keyword evidence="3" id="KW-0238">DNA-binding</keyword>
<dbReference type="GO" id="GO:0005634">
    <property type="term" value="C:nucleus"/>
    <property type="evidence" value="ECO:0007669"/>
    <property type="project" value="UniProtKB-SubCell"/>
</dbReference>
<evidence type="ECO:0000259" key="7">
    <source>
        <dbReference type="PROSITE" id="PS50048"/>
    </source>
</evidence>
<dbReference type="PANTHER" id="PTHR31845">
    <property type="entry name" value="FINGER DOMAIN PROTEIN, PUTATIVE-RELATED"/>
    <property type="match status" value="1"/>
</dbReference>
<reference evidence="8 9" key="1">
    <citation type="submission" date="2017-06" db="EMBL/GenBank/DDBJ databases">
        <title>Draft genome sequence of a variant of Elsinoe murrayae.</title>
        <authorList>
            <person name="Cheng Q."/>
        </authorList>
    </citation>
    <scope>NUCLEOTIDE SEQUENCE [LARGE SCALE GENOMIC DNA]</scope>
    <source>
        <strain evidence="8 9">CQ-2017a</strain>
    </source>
</reference>
<dbReference type="PROSITE" id="PS00463">
    <property type="entry name" value="ZN2_CY6_FUNGAL_1"/>
    <property type="match status" value="1"/>
</dbReference>
<dbReference type="OrthoDB" id="5226580at2759"/>
<evidence type="ECO:0000256" key="1">
    <source>
        <dbReference type="ARBA" id="ARBA00004123"/>
    </source>
</evidence>
<dbReference type="InterPro" id="IPR036864">
    <property type="entry name" value="Zn2-C6_fun-type_DNA-bd_sf"/>
</dbReference>
<dbReference type="STRING" id="2082308.A0A2K1R3D0"/>
<dbReference type="GO" id="GO:0000981">
    <property type="term" value="F:DNA-binding transcription factor activity, RNA polymerase II-specific"/>
    <property type="evidence" value="ECO:0007669"/>
    <property type="project" value="InterPro"/>
</dbReference>
<dbReference type="InterPro" id="IPR051089">
    <property type="entry name" value="prtT"/>
</dbReference>
<name>A0A2K1R3D0_9PEZI</name>
<dbReference type="PROSITE" id="PS50048">
    <property type="entry name" value="ZN2_CY6_FUNGAL_2"/>
    <property type="match status" value="1"/>
</dbReference>